<evidence type="ECO:0000256" key="1">
    <source>
        <dbReference type="SAM" id="Phobius"/>
    </source>
</evidence>
<protein>
    <submittedName>
        <fullName evidence="2">Uncharacterized protein</fullName>
    </submittedName>
</protein>
<dbReference type="Proteomes" id="UP000036958">
    <property type="component" value="Unassembled WGS sequence"/>
</dbReference>
<accession>A0A0L8VCY3</accession>
<gene>
    <name evidence="2" type="ORF">NC99_08720</name>
</gene>
<evidence type="ECO:0000313" key="3">
    <source>
        <dbReference type="Proteomes" id="UP000036958"/>
    </source>
</evidence>
<keyword evidence="1" id="KW-1133">Transmembrane helix</keyword>
<organism evidence="2 3">
    <name type="scientific">Sunxiuqinia dokdonensis</name>
    <dbReference type="NCBI Taxonomy" id="1409788"/>
    <lineage>
        <taxon>Bacteria</taxon>
        <taxon>Pseudomonadati</taxon>
        <taxon>Bacteroidota</taxon>
        <taxon>Bacteroidia</taxon>
        <taxon>Marinilabiliales</taxon>
        <taxon>Prolixibacteraceae</taxon>
        <taxon>Sunxiuqinia</taxon>
    </lineage>
</organism>
<keyword evidence="1" id="KW-0472">Membrane</keyword>
<dbReference type="AlphaFoldDB" id="A0A0L8VCY3"/>
<evidence type="ECO:0000313" key="2">
    <source>
        <dbReference type="EMBL" id="KOH46335.1"/>
    </source>
</evidence>
<feature type="transmembrane region" description="Helical" evidence="1">
    <location>
        <begin position="12"/>
        <end position="32"/>
    </location>
</feature>
<proteinExistence type="predicted"/>
<sequence length="391" mass="45158">MLSFVKQVRKRVFFGVLAGIIILFPLVILLIMKVNWKVTPAKIVKVAYVDKTDASDKRLAHNAFFWVLQNQQIRKQDGTAYDKTRDYWGVLSDKTGGYQFNDLSQLSPQQLDSLSRQTDVLMFADTYGVYASEKESEGPKLIYGGLSSGDLSLFRKMKKEGKTVIAEFNILQAPTSRAVRRQFEEEAGLHWTGWSGKYFESLSGDSEKLPAWVIHSYNENYSEPWDYSGEGIVLVNEDGRMVVLSEQHDLNTAMPQIKTFGYGVNQLELPRLQEFRYWFDVIEYNDSINHAISAYQIDLTEQGKTKLNQLGISDRFPAVLMHRAQDYSFYYLCGDYSSEPISMATSRFKGIHHFSSILKGRKGTFGEDEFFYRFYFPLMRHILQDHDRFKP</sequence>
<dbReference type="EMBL" id="LGIA01000032">
    <property type="protein sequence ID" value="KOH46335.1"/>
    <property type="molecule type" value="Genomic_DNA"/>
</dbReference>
<keyword evidence="1" id="KW-0812">Transmembrane</keyword>
<keyword evidence="3" id="KW-1185">Reference proteome</keyword>
<dbReference type="STRING" id="1409788.NC99_08720"/>
<comment type="caution">
    <text evidence="2">The sequence shown here is derived from an EMBL/GenBank/DDBJ whole genome shotgun (WGS) entry which is preliminary data.</text>
</comment>
<name>A0A0L8VCY3_9BACT</name>
<reference evidence="3" key="1">
    <citation type="submission" date="2015-07" db="EMBL/GenBank/DDBJ databases">
        <title>Genome sequencing of Sunxiuqinia dokdonensis strain SK.</title>
        <authorList>
            <person name="Ahn S."/>
            <person name="Kim B.-C."/>
        </authorList>
    </citation>
    <scope>NUCLEOTIDE SEQUENCE [LARGE SCALE GENOMIC DNA]</scope>
    <source>
        <strain evidence="3">SK</strain>
    </source>
</reference>